<protein>
    <recommendedName>
        <fullName evidence="8">Pacifastin domain-containing protein</fullName>
    </recommendedName>
</protein>
<dbReference type="InterPro" id="IPR036201">
    <property type="entry name" value="Pacifastin_dom_sf"/>
</dbReference>
<name>A0A8I6SSU2_CIMLE</name>
<evidence type="ECO:0000256" key="5">
    <source>
        <dbReference type="ARBA" id="ARBA00023157"/>
    </source>
</evidence>
<proteinExistence type="inferred from homology"/>
<dbReference type="OrthoDB" id="6626607at2759"/>
<evidence type="ECO:0000256" key="2">
    <source>
        <dbReference type="ARBA" id="ARBA00022525"/>
    </source>
</evidence>
<reference evidence="9" key="1">
    <citation type="submission" date="2022-01" db="UniProtKB">
        <authorList>
            <consortium name="EnsemblMetazoa"/>
        </authorList>
    </citation>
    <scope>IDENTIFICATION</scope>
</reference>
<accession>A0A8I6SSU2</accession>
<evidence type="ECO:0000256" key="7">
    <source>
        <dbReference type="SAM" id="SignalP"/>
    </source>
</evidence>
<keyword evidence="10" id="KW-1185">Reference proteome</keyword>
<dbReference type="GO" id="GO:0004867">
    <property type="term" value="F:serine-type endopeptidase inhibitor activity"/>
    <property type="evidence" value="ECO:0007669"/>
    <property type="project" value="UniProtKB-KW"/>
</dbReference>
<dbReference type="KEGG" id="clec:112126651"/>
<feature type="signal peptide" evidence="7">
    <location>
        <begin position="1"/>
        <end position="30"/>
    </location>
</feature>
<dbReference type="SUPFAM" id="SSF57283">
    <property type="entry name" value="PMP inhibitors"/>
    <property type="match status" value="1"/>
</dbReference>
<sequence length="85" mass="9250">MPFNLHSTPSVMKISICAVLLAVLCQGVLSGLSRDVIECVPGQLVWVQCNLCTCNRQGIPNQVCAKMWCPPMPKTTTQNSAETDE</sequence>
<organism evidence="9 10">
    <name type="scientific">Cimex lectularius</name>
    <name type="common">Bed bug</name>
    <name type="synonym">Acanthia lectularia</name>
    <dbReference type="NCBI Taxonomy" id="79782"/>
    <lineage>
        <taxon>Eukaryota</taxon>
        <taxon>Metazoa</taxon>
        <taxon>Ecdysozoa</taxon>
        <taxon>Arthropoda</taxon>
        <taxon>Hexapoda</taxon>
        <taxon>Insecta</taxon>
        <taxon>Pterygota</taxon>
        <taxon>Neoptera</taxon>
        <taxon>Paraneoptera</taxon>
        <taxon>Hemiptera</taxon>
        <taxon>Heteroptera</taxon>
        <taxon>Panheteroptera</taxon>
        <taxon>Cimicomorpha</taxon>
        <taxon>Cimicidae</taxon>
        <taxon>Cimex</taxon>
    </lineage>
</organism>
<keyword evidence="5" id="KW-1015">Disulfide bond</keyword>
<dbReference type="GO" id="GO:0005576">
    <property type="term" value="C:extracellular region"/>
    <property type="evidence" value="ECO:0007669"/>
    <property type="project" value="UniProtKB-SubCell"/>
</dbReference>
<feature type="domain" description="Pacifastin" evidence="8">
    <location>
        <begin position="38"/>
        <end position="75"/>
    </location>
</feature>
<evidence type="ECO:0000313" key="10">
    <source>
        <dbReference type="Proteomes" id="UP000494040"/>
    </source>
</evidence>
<keyword evidence="4" id="KW-0722">Serine protease inhibitor</keyword>
<keyword evidence="2" id="KW-0964">Secreted</keyword>
<dbReference type="EnsemblMetazoa" id="XM_024226093.1">
    <property type="protein sequence ID" value="XP_024081861.1"/>
    <property type="gene ID" value="LOC112126651"/>
</dbReference>
<evidence type="ECO:0000259" key="8">
    <source>
        <dbReference type="Pfam" id="PF05375"/>
    </source>
</evidence>
<evidence type="ECO:0000256" key="6">
    <source>
        <dbReference type="ARBA" id="ARBA00029459"/>
    </source>
</evidence>
<dbReference type="GeneID" id="112126651"/>
<dbReference type="InterPro" id="IPR008037">
    <property type="entry name" value="Pacifastin_dom"/>
</dbReference>
<dbReference type="AlphaFoldDB" id="A0A8I6SSU2"/>
<keyword evidence="7" id="KW-0732">Signal</keyword>
<evidence type="ECO:0000313" key="9">
    <source>
        <dbReference type="EnsemblMetazoa" id="XP_024081861.1"/>
    </source>
</evidence>
<dbReference type="Proteomes" id="UP000494040">
    <property type="component" value="Unassembled WGS sequence"/>
</dbReference>
<keyword evidence="3" id="KW-0646">Protease inhibitor</keyword>
<feature type="chain" id="PRO_5035198544" description="Pacifastin domain-containing protein" evidence="7">
    <location>
        <begin position="31"/>
        <end position="85"/>
    </location>
</feature>
<dbReference type="RefSeq" id="XP_024081861.1">
    <property type="nucleotide sequence ID" value="XM_024226093.1"/>
</dbReference>
<evidence type="ECO:0000256" key="1">
    <source>
        <dbReference type="ARBA" id="ARBA00004613"/>
    </source>
</evidence>
<comment type="subcellular location">
    <subcellularLocation>
        <location evidence="1">Secreted</location>
    </subcellularLocation>
</comment>
<evidence type="ECO:0000256" key="4">
    <source>
        <dbReference type="ARBA" id="ARBA00022900"/>
    </source>
</evidence>
<comment type="similarity">
    <text evidence="6">Belongs to the protease inhibitor I19 family.</text>
</comment>
<dbReference type="Pfam" id="PF05375">
    <property type="entry name" value="Pacifastin_I"/>
    <property type="match status" value="1"/>
</dbReference>
<evidence type="ECO:0000256" key="3">
    <source>
        <dbReference type="ARBA" id="ARBA00022690"/>
    </source>
</evidence>